<reference evidence="1" key="1">
    <citation type="submission" date="2022-10" db="EMBL/GenBank/DDBJ databases">
        <title>Complete Genome of Trichothecium roseum strain YXFP-22015, a Plant Pathogen Isolated from Citrus.</title>
        <authorList>
            <person name="Wang Y."/>
            <person name="Zhu L."/>
        </authorList>
    </citation>
    <scope>NUCLEOTIDE SEQUENCE</scope>
    <source>
        <strain evidence="1">YXFP-22015</strain>
    </source>
</reference>
<dbReference type="Proteomes" id="UP001163324">
    <property type="component" value="Chromosome 5"/>
</dbReference>
<accession>A0ACC0UZ21</accession>
<keyword evidence="2" id="KW-1185">Reference proteome</keyword>
<protein>
    <submittedName>
        <fullName evidence="1">Uncharacterized protein</fullName>
    </submittedName>
</protein>
<comment type="caution">
    <text evidence="1">The sequence shown here is derived from an EMBL/GenBank/DDBJ whole genome shotgun (WGS) entry which is preliminary data.</text>
</comment>
<organism evidence="1 2">
    <name type="scientific">Trichothecium roseum</name>
    <dbReference type="NCBI Taxonomy" id="47278"/>
    <lineage>
        <taxon>Eukaryota</taxon>
        <taxon>Fungi</taxon>
        <taxon>Dikarya</taxon>
        <taxon>Ascomycota</taxon>
        <taxon>Pezizomycotina</taxon>
        <taxon>Sordariomycetes</taxon>
        <taxon>Hypocreomycetidae</taxon>
        <taxon>Hypocreales</taxon>
        <taxon>Hypocreales incertae sedis</taxon>
        <taxon>Trichothecium</taxon>
    </lineage>
</organism>
<evidence type="ECO:0000313" key="2">
    <source>
        <dbReference type="Proteomes" id="UP001163324"/>
    </source>
</evidence>
<gene>
    <name evidence="1" type="ORF">N3K66_005807</name>
</gene>
<evidence type="ECO:0000313" key="1">
    <source>
        <dbReference type="EMBL" id="KAI9899346.1"/>
    </source>
</evidence>
<dbReference type="EMBL" id="CM047944">
    <property type="protein sequence ID" value="KAI9899346.1"/>
    <property type="molecule type" value="Genomic_DNA"/>
</dbReference>
<name>A0ACC0UZ21_9HYPO</name>
<proteinExistence type="predicted"/>
<sequence length="1492" mass="168229">MATGLSAPREAEKKQAPEPLHPLLDGDNDVPIEDAPVSDYFVLKQEVRLEVDFTRRRIHGTTDLFVAIFNDKVEEIAIDAAQCDIDGSNIAICELRESQGDLVEGQKRKATVEYNDPYEHLASPQGWNWSAEHHDLRRIRARDVFHSRRVDVAAENREFEGCTPAYGSLKVNLRKGEQDRPRLIIRKTATNLEAGTPTGHKQYRISVPFSTKQPRDGIHFVGVDNLDGRFTHMYTRHSTHPGTASCIFPCIDDHGSRCDWKISIKYPKTLGDAHKLAQLGQDDKDRDMSGGAVQLAEEDKLREMTAVCSGFLMEEVTDPIDDHKKIMTFEPEKKCSVQKLGFAVGPFEHVDLSSEFRTEEDEVKLGLSALKVHAYCLPNRADLVRNTAMALTMAADFFTYTFAKYPFGNFKICFLDDMVEDSTSIQSMAFISNRLLFPEDVIDLDVEVTRTLILSLAWQWIGINMLPNTRNDLWLVFGIAHYMTELFMKKLCGNNEHRFRMKTMSDRLVEADKQRLSLYDLGPYLHIGGYEMEFMNLKAAVVMYILDKRLHKASGGMGLNRILQKLFTKAQIEGSDKSTIMHTERFRTTCEKAARYNLESFWNQWIYGAGCPNFDVKAKFNKKQIQVEVYLTQLQTQSAKKAPLEADDFLRLIKERRADLDSAPVQPLFTGPLTIRIHEADGTPYEHIVELREDAGRQTKFPIGYNTKYKRLKRTRKQREKNQKEDGNQENTDDALLYCLGDVLMSQEETEAWELKEWDDATVKKMNDESYEWIRVDTDFEWAAGMNHTLEPYMYVSQLQQDRDVVAHQDALLYLSSGPLHPIASSYLVRTLVDKRYYYGIRTMAAAALTRQSNIKHLPGLGLRQLMKAFRELFCYENSNQPKPNDFTDKSQYRVRGAIIKAIAEVRDENTNMCPLEARQFILDQLLFNNNEDNPYSDHHYIALLVEALARSLIPSKEGSWLANLSKEAVQAERQFLDQALEQIERVLRRDEWTNSYRNIWTTAGLDAKRRLMRAEIIPVNYSEFGAYLIDGTADEIRIKCFEALVDLGAMMDSAMFSFLLYVIATDRSPYVRNKLIHLVTKGLAVIAFGQHFKPSKKTSFEDADSESEAEFEMDNGGEDGLQINDVDKIMNARKHNIERKEDLNVALNALRKAMESTFKPDERHYSTAMRKTLDSRSLGRAEVEDLLFIAAMMFEEAKSWILTLSMPKGWKVRRAANSSTKQLMMTFKSHYRWQPKAPPPPKLEIVQPPVVAPAAVAQPPSVVETPKPPPLQKTGSIKIKKSLGGTHSSPAPPHVANPIRQSSVSSVRQPSLSSSRIMTPAEAPSSSSSKRPLPDKEANSTPAPKRPKTDGLPAMPSSTNPKPKKRKMHTFKVNPKRLGLVLGKTPSSSLSGARTALPSGGVVKKESSPANVRDVPPAKVIRKPLPGGGERKPLPGGHSSTPTHSRASIPGKVAPNSSSISGTPGGETPKTKKIVIKRKPTQPPAKPPHGP</sequence>